<dbReference type="PANTHER" id="PTHR30508">
    <property type="entry name" value="FES CLUSTER ASSEMBLY PROTEIN SUF"/>
    <property type="match status" value="1"/>
</dbReference>
<evidence type="ECO:0000259" key="1">
    <source>
        <dbReference type="Pfam" id="PF01458"/>
    </source>
</evidence>
<dbReference type="RefSeq" id="WP_211314990.1">
    <property type="nucleotide sequence ID" value="NZ_QPJY01000013.1"/>
</dbReference>
<keyword evidence="3" id="KW-1185">Reference proteome</keyword>
<dbReference type="Proteomes" id="UP000252707">
    <property type="component" value="Unassembled WGS sequence"/>
</dbReference>
<dbReference type="GO" id="GO:0016226">
    <property type="term" value="P:iron-sulfur cluster assembly"/>
    <property type="evidence" value="ECO:0007669"/>
    <property type="project" value="InterPro"/>
</dbReference>
<dbReference type="AlphaFoldDB" id="A0A369BTF9"/>
<evidence type="ECO:0000313" key="2">
    <source>
        <dbReference type="EMBL" id="RCX24929.1"/>
    </source>
</evidence>
<dbReference type="EMBL" id="QPJY01000013">
    <property type="protein sequence ID" value="RCX24929.1"/>
    <property type="molecule type" value="Genomic_DNA"/>
</dbReference>
<dbReference type="InterPro" id="IPR037284">
    <property type="entry name" value="SUF_FeS_clus_asmbl_SufBD_sf"/>
</dbReference>
<evidence type="ECO:0000313" key="3">
    <source>
        <dbReference type="Proteomes" id="UP000252707"/>
    </source>
</evidence>
<dbReference type="InterPro" id="IPR000825">
    <property type="entry name" value="SUF_FeS_clus_asmbl_SufBD_core"/>
</dbReference>
<organism evidence="2 3">
    <name type="scientific">Thioalbus denitrificans</name>
    <dbReference type="NCBI Taxonomy" id="547122"/>
    <lineage>
        <taxon>Bacteria</taxon>
        <taxon>Pseudomonadati</taxon>
        <taxon>Pseudomonadota</taxon>
        <taxon>Gammaproteobacteria</taxon>
        <taxon>Chromatiales</taxon>
        <taxon>Ectothiorhodospiraceae</taxon>
        <taxon>Thioalbus</taxon>
    </lineage>
</organism>
<dbReference type="InterPro" id="IPR055346">
    <property type="entry name" value="Fe-S_cluster_assembly_SufBD"/>
</dbReference>
<gene>
    <name evidence="2" type="ORF">DFQ59_11325</name>
</gene>
<dbReference type="Pfam" id="PF01458">
    <property type="entry name" value="SUFBD_core"/>
    <property type="match status" value="1"/>
</dbReference>
<feature type="domain" description="SUF system FeS cluster assembly SufBD core" evidence="1">
    <location>
        <begin position="87"/>
        <end position="309"/>
    </location>
</feature>
<dbReference type="SUPFAM" id="SSF101960">
    <property type="entry name" value="Stabilizer of iron transporter SufD"/>
    <property type="match status" value="1"/>
</dbReference>
<proteinExistence type="predicted"/>
<name>A0A369BTF9_9GAMM</name>
<accession>A0A369BTF9</accession>
<protein>
    <recommendedName>
        <fullName evidence="1">SUF system FeS cluster assembly SufBD core domain-containing protein</fullName>
    </recommendedName>
</protein>
<dbReference type="PANTHER" id="PTHR30508:SF6">
    <property type="entry name" value="UPF0051 PROTEIN MJ0034"/>
    <property type="match status" value="1"/>
</dbReference>
<sequence>MTESSGDLLALLFRTYADAAILNSPETAHVVVDGQELVSANAIPGVSVTGRREDGVIVAEITVAPGVEVRNPIHTCVGIMQPEGDQRLRVVVALGEGARARLVSHCLFPYARQVRHEMEARVDLAAGAELDYSEGHVHGPYGGVTVIPRSIVRVGPGARFRSDFHLIQGRAGAVELDVRVEVAEGGVAEITARVAGSGSDRISLRDELVLAGREARGLIKTRVALSGEARAEVLGITRGQAAGARGHMDCMELVRDHAVARAEPIVDVSHPQAKVTHEAAVGTVDQKQLDTLMAHGLSPEAAVDLIVTGLLR</sequence>
<reference evidence="2 3" key="1">
    <citation type="submission" date="2018-07" db="EMBL/GenBank/DDBJ databases">
        <title>Genomic Encyclopedia of Type Strains, Phase IV (KMG-IV): sequencing the most valuable type-strain genomes for metagenomic binning, comparative biology and taxonomic classification.</title>
        <authorList>
            <person name="Goeker M."/>
        </authorList>
    </citation>
    <scope>NUCLEOTIDE SEQUENCE [LARGE SCALE GENOMIC DNA]</scope>
    <source>
        <strain evidence="2 3">DSM 26407</strain>
    </source>
</reference>
<comment type="caution">
    <text evidence="2">The sequence shown here is derived from an EMBL/GenBank/DDBJ whole genome shotgun (WGS) entry which is preliminary data.</text>
</comment>